<proteinExistence type="predicted"/>
<dbReference type="InterPro" id="IPR012341">
    <property type="entry name" value="6hp_glycosidase-like_sf"/>
</dbReference>
<evidence type="ECO:0000259" key="3">
    <source>
        <dbReference type="Pfam" id="PF19291"/>
    </source>
</evidence>
<feature type="domain" description="GH15-like" evidence="1">
    <location>
        <begin position="233"/>
        <end position="591"/>
    </location>
</feature>
<dbReference type="Pfam" id="PF00723">
    <property type="entry name" value="Glyco_hydro_15"/>
    <property type="match status" value="1"/>
</dbReference>
<dbReference type="Pfam" id="PF19291">
    <property type="entry name" value="TREH_N"/>
    <property type="match status" value="1"/>
</dbReference>
<dbReference type="SUPFAM" id="SSF48208">
    <property type="entry name" value="Six-hairpin glycosidases"/>
    <property type="match status" value="1"/>
</dbReference>
<evidence type="ECO:0000259" key="2">
    <source>
        <dbReference type="Pfam" id="PF04784"/>
    </source>
</evidence>
<reference evidence="4 5" key="1">
    <citation type="journal article" date="2020" name="Microorganisms">
        <title>Simultaneous Genome Sequencing of Prosthecochloris ethylica and Desulfuromonas acetoxidans within a Syntrophic Mixture Reveals Unique Pili and Protein Interactions.</title>
        <authorList>
            <person name="Kyndt J.A."/>
            <person name="Van Beeumen J.J."/>
            <person name="Meyer T.E."/>
        </authorList>
    </citation>
    <scope>NUCLEOTIDE SEQUENCE [LARGE SCALE GENOMIC DNA]</scope>
    <source>
        <strain evidence="4 5">N3</strain>
    </source>
</reference>
<dbReference type="PANTHER" id="PTHR31616:SF10">
    <property type="entry name" value="TREHALASE"/>
    <property type="match status" value="1"/>
</dbReference>
<sequence length="891" mass="101582">MFRPISDYGIIGNMQSAALVSRDGSIDYCSLPYFDSPTVFAALLDDEKGGLFSLQPDHPFSATREYLPDTNILATTFQSADSHAVLFDFMPVDARDSDNLNDHRLHRCLTVKNGKMNFVLRYAPRPEYATIVPRLSARRHSIALDTGHIPLTLFHSLDDYSISQPDRGTIELRFSLEARQNARFQLAWGNSVIEDTERELRCRLQENIDFWHSWLNSCSGLNCMSDAVWRHSINRSLLILKLLTFQPTGAIAAAATTSLPESPGGERNWDYRFTWIRDASFTLKAFFALGHINEADHFIRWLHTTYSRYGGSSLNIMYSLRGDNNLEEHSLNHLKGYMDSRPVRTGNLAHTQNQWDIYGEVMDSALRLSDYAGKIDEALWPFFVDICNLACRNWRQPDDGIWEVRNGPAHFVYSKVMCWVALDRGIIIAKRFGFDAPVNSWIESRQQIREDILQNGFDSRKNSFVQRYGSTDLDASLLLLPLVNFLPADDPRIQGTIDACMNELMADGFLLRYRSDDGLEGREGGFVLCNFWLIETLALCGRTSEARQVLDTTLEASNDLGIFSEEYDRTTGMMLGNVPQAFSHIGFINAVTALQYSLGSDNISKPRPSLAERLRKLIPLTVTLNETAAPASPPPLPSDPSAELKKQLVRLQGGFFDSRTGQVDYRLMKRSPEFMRYRRLAAQLKHTDLGFLDSDNAKKAFWINIYNILIIDGVIEFDIEHSVLEIANFFQRITYAIDGMHFSPDDIEHGILRRNRPHPALPLKPFRSDDPRRQLMVESFDPRIHFALVCASSSCPPIEFYDHRQIDRQLDIAARSFINRNGLELQKERLQLRLSRIFLWYGDDFGGTTADVVRYAASFADSETARWISRHLDDLHVSYLPYNWNLNSALG</sequence>
<dbReference type="PANTHER" id="PTHR31616">
    <property type="entry name" value="TREHALASE"/>
    <property type="match status" value="1"/>
</dbReference>
<name>A0ABR9XR51_9CHLB</name>
<evidence type="ECO:0000313" key="4">
    <source>
        <dbReference type="EMBL" id="MBF0636281.1"/>
    </source>
</evidence>
<evidence type="ECO:0000313" key="5">
    <source>
        <dbReference type="Proteomes" id="UP000619838"/>
    </source>
</evidence>
<accession>A0ABR9XR51</accession>
<dbReference type="EMBL" id="JADGII010000004">
    <property type="protein sequence ID" value="MBF0636281.1"/>
    <property type="molecule type" value="Genomic_DNA"/>
</dbReference>
<feature type="domain" description="Trehalase-like N-terminal" evidence="3">
    <location>
        <begin position="4"/>
        <end position="165"/>
    </location>
</feature>
<keyword evidence="5" id="KW-1185">Reference proteome</keyword>
<dbReference type="InterPro" id="IPR011613">
    <property type="entry name" value="GH15-like"/>
</dbReference>
<dbReference type="InterPro" id="IPR008928">
    <property type="entry name" value="6-hairpin_glycosidase_sf"/>
</dbReference>
<dbReference type="Gene3D" id="1.50.10.10">
    <property type="match status" value="1"/>
</dbReference>
<dbReference type="Pfam" id="PF04784">
    <property type="entry name" value="DUF547"/>
    <property type="match status" value="1"/>
</dbReference>
<gene>
    <name evidence="4" type="ORF">INT08_03675</name>
</gene>
<dbReference type="InterPro" id="IPR045582">
    <property type="entry name" value="Trehalase-like_N"/>
</dbReference>
<dbReference type="InterPro" id="IPR006869">
    <property type="entry name" value="DUF547"/>
</dbReference>
<dbReference type="Proteomes" id="UP000619838">
    <property type="component" value="Unassembled WGS sequence"/>
</dbReference>
<evidence type="ECO:0000259" key="1">
    <source>
        <dbReference type="Pfam" id="PF00723"/>
    </source>
</evidence>
<feature type="domain" description="DUF547" evidence="2">
    <location>
        <begin position="695"/>
        <end position="818"/>
    </location>
</feature>
<organism evidence="4 5">
    <name type="scientific">Prosthecochloris ethylica</name>
    <dbReference type="NCBI Taxonomy" id="2743976"/>
    <lineage>
        <taxon>Bacteria</taxon>
        <taxon>Pseudomonadati</taxon>
        <taxon>Chlorobiota</taxon>
        <taxon>Chlorobiia</taxon>
        <taxon>Chlorobiales</taxon>
        <taxon>Chlorobiaceae</taxon>
        <taxon>Prosthecochloris</taxon>
    </lineage>
</organism>
<protein>
    <submittedName>
        <fullName evidence="4">DUF547 domain-containing protein</fullName>
    </submittedName>
</protein>
<comment type="caution">
    <text evidence="4">The sequence shown here is derived from an EMBL/GenBank/DDBJ whole genome shotgun (WGS) entry which is preliminary data.</text>
</comment>